<dbReference type="GO" id="GO:0005524">
    <property type="term" value="F:ATP binding"/>
    <property type="evidence" value="ECO:0007669"/>
    <property type="project" value="InterPro"/>
</dbReference>
<dbReference type="PANTHER" id="PTHR44329:SF25">
    <property type="entry name" value="PROTEIN KINASE DOMAIN-CONTAINING PROTEIN"/>
    <property type="match status" value="1"/>
</dbReference>
<organism evidence="2 3">
    <name type="scientific">Acaulospora morrowiae</name>
    <dbReference type="NCBI Taxonomy" id="94023"/>
    <lineage>
        <taxon>Eukaryota</taxon>
        <taxon>Fungi</taxon>
        <taxon>Fungi incertae sedis</taxon>
        <taxon>Mucoromycota</taxon>
        <taxon>Glomeromycotina</taxon>
        <taxon>Glomeromycetes</taxon>
        <taxon>Diversisporales</taxon>
        <taxon>Acaulosporaceae</taxon>
        <taxon>Acaulospora</taxon>
    </lineage>
</organism>
<dbReference type="SUPFAM" id="SSF56112">
    <property type="entry name" value="Protein kinase-like (PK-like)"/>
    <property type="match status" value="1"/>
</dbReference>
<sequence>GNHVMVFDWAEYGTLKQVYERQEIDWNKKLIIARDICSGLVYLHACQILHHDIRCESILVVDTAGSLDAKIANFDLSREENAQSREIKSLAELLPWLAPEKMRNKRIPYDVKCETYSFGMLLWELCHRRIPYAAWKGDTNRIQMHVLDGNREEIKFGLCTGIKSCFKKIIVKAWKDDPMTRPLLQEILYDLQILCERYSPTLPPQRPNDEELFESQMNVKEDLDDLEDDEFDVDEIEPIISLEEGLRAHQQKKHDIAWKCFDANAKLGNSRAKYWKGYYYHEGYHVKEDKRKAMELFKEAADEGVHEAQLRYASTLIKLDPTATKEFLEYLTRSAVNGNPTARFNLGNVYYQGKFDIPVDKKKGLKYLRLAAASDHQKALKMLRDNDEDINE</sequence>
<dbReference type="InterPro" id="IPR011990">
    <property type="entry name" value="TPR-like_helical_dom_sf"/>
</dbReference>
<dbReference type="Gene3D" id="1.10.510.10">
    <property type="entry name" value="Transferase(Phosphotransferase) domain 1"/>
    <property type="match status" value="1"/>
</dbReference>
<keyword evidence="3" id="KW-1185">Reference proteome</keyword>
<dbReference type="InterPro" id="IPR011009">
    <property type="entry name" value="Kinase-like_dom_sf"/>
</dbReference>
<gene>
    <name evidence="2" type="ORF">AMORRO_LOCUS12084</name>
</gene>
<feature type="non-terminal residue" evidence="2">
    <location>
        <position position="1"/>
    </location>
</feature>
<dbReference type="SUPFAM" id="SSF81901">
    <property type="entry name" value="HCP-like"/>
    <property type="match status" value="1"/>
</dbReference>
<dbReference type="InterPro" id="IPR006597">
    <property type="entry name" value="Sel1-like"/>
</dbReference>
<dbReference type="EMBL" id="CAJVPV010016894">
    <property type="protein sequence ID" value="CAG8700231.1"/>
    <property type="molecule type" value="Genomic_DNA"/>
</dbReference>
<evidence type="ECO:0000313" key="3">
    <source>
        <dbReference type="Proteomes" id="UP000789342"/>
    </source>
</evidence>
<dbReference type="InterPro" id="IPR051681">
    <property type="entry name" value="Ser/Thr_Kinases-Pseudokinases"/>
</dbReference>
<dbReference type="Pfam" id="PF07714">
    <property type="entry name" value="PK_Tyr_Ser-Thr"/>
    <property type="match status" value="1"/>
</dbReference>
<evidence type="ECO:0000313" key="2">
    <source>
        <dbReference type="EMBL" id="CAG8700231.1"/>
    </source>
</evidence>
<proteinExistence type="predicted"/>
<accession>A0A9N9HQ88</accession>
<comment type="caution">
    <text evidence="2">The sequence shown here is derived from an EMBL/GenBank/DDBJ whole genome shotgun (WGS) entry which is preliminary data.</text>
</comment>
<dbReference type="OrthoDB" id="2314769at2759"/>
<dbReference type="AlphaFoldDB" id="A0A9N9HQ88"/>
<dbReference type="PROSITE" id="PS50011">
    <property type="entry name" value="PROTEIN_KINASE_DOM"/>
    <property type="match status" value="1"/>
</dbReference>
<dbReference type="Pfam" id="PF08238">
    <property type="entry name" value="Sel1"/>
    <property type="match status" value="2"/>
</dbReference>
<reference evidence="2" key="1">
    <citation type="submission" date="2021-06" db="EMBL/GenBank/DDBJ databases">
        <authorList>
            <person name="Kallberg Y."/>
            <person name="Tangrot J."/>
            <person name="Rosling A."/>
        </authorList>
    </citation>
    <scope>NUCLEOTIDE SEQUENCE</scope>
    <source>
        <strain evidence="2">CL551</strain>
    </source>
</reference>
<name>A0A9N9HQ88_9GLOM</name>
<dbReference type="SMART" id="SM00671">
    <property type="entry name" value="SEL1"/>
    <property type="match status" value="2"/>
</dbReference>
<dbReference type="InterPro" id="IPR000719">
    <property type="entry name" value="Prot_kinase_dom"/>
</dbReference>
<protein>
    <submittedName>
        <fullName evidence="2">15115_t:CDS:1</fullName>
    </submittedName>
</protein>
<dbReference type="GO" id="GO:0004674">
    <property type="term" value="F:protein serine/threonine kinase activity"/>
    <property type="evidence" value="ECO:0007669"/>
    <property type="project" value="TreeGrafter"/>
</dbReference>
<dbReference type="InterPro" id="IPR001245">
    <property type="entry name" value="Ser-Thr/Tyr_kinase_cat_dom"/>
</dbReference>
<evidence type="ECO:0000259" key="1">
    <source>
        <dbReference type="PROSITE" id="PS50011"/>
    </source>
</evidence>
<dbReference type="PANTHER" id="PTHR44329">
    <property type="entry name" value="SERINE/THREONINE-PROTEIN KINASE TNNI3K-RELATED"/>
    <property type="match status" value="1"/>
</dbReference>
<dbReference type="Proteomes" id="UP000789342">
    <property type="component" value="Unassembled WGS sequence"/>
</dbReference>
<dbReference type="Gene3D" id="1.25.40.10">
    <property type="entry name" value="Tetratricopeptide repeat domain"/>
    <property type="match status" value="1"/>
</dbReference>
<feature type="domain" description="Protein kinase" evidence="1">
    <location>
        <begin position="1"/>
        <end position="202"/>
    </location>
</feature>